<gene>
    <name evidence="1" type="ORF">GPUH_LOCUS11084</name>
</gene>
<reference evidence="3" key="1">
    <citation type="submission" date="2016-06" db="UniProtKB">
        <authorList>
            <consortium name="WormBaseParasite"/>
        </authorList>
    </citation>
    <scope>IDENTIFICATION</scope>
</reference>
<dbReference type="Proteomes" id="UP000271098">
    <property type="component" value="Unassembled WGS sequence"/>
</dbReference>
<name>A0A183DQU3_9BILA</name>
<evidence type="ECO:0000313" key="2">
    <source>
        <dbReference type="Proteomes" id="UP000271098"/>
    </source>
</evidence>
<evidence type="ECO:0000313" key="3">
    <source>
        <dbReference type="WBParaSite" id="GPUH_0001109701-mRNA-1"/>
    </source>
</evidence>
<organism evidence="3">
    <name type="scientific">Gongylonema pulchrum</name>
    <dbReference type="NCBI Taxonomy" id="637853"/>
    <lineage>
        <taxon>Eukaryota</taxon>
        <taxon>Metazoa</taxon>
        <taxon>Ecdysozoa</taxon>
        <taxon>Nematoda</taxon>
        <taxon>Chromadorea</taxon>
        <taxon>Rhabditida</taxon>
        <taxon>Spirurina</taxon>
        <taxon>Spiruromorpha</taxon>
        <taxon>Spiruroidea</taxon>
        <taxon>Gongylonematidae</taxon>
        <taxon>Gongylonema</taxon>
    </lineage>
</organism>
<dbReference type="WBParaSite" id="GPUH_0001109701-mRNA-1">
    <property type="protein sequence ID" value="GPUH_0001109701-mRNA-1"/>
    <property type="gene ID" value="GPUH_0001109701"/>
</dbReference>
<dbReference type="AlphaFoldDB" id="A0A183DQU3"/>
<reference evidence="1 2" key="2">
    <citation type="submission" date="2018-11" db="EMBL/GenBank/DDBJ databases">
        <authorList>
            <consortium name="Pathogen Informatics"/>
        </authorList>
    </citation>
    <scope>NUCLEOTIDE SEQUENCE [LARGE SCALE GENOMIC DNA]</scope>
</reference>
<evidence type="ECO:0000313" key="1">
    <source>
        <dbReference type="EMBL" id="VDN18315.1"/>
    </source>
</evidence>
<dbReference type="EMBL" id="UYRT01078333">
    <property type="protein sequence ID" value="VDN18315.1"/>
    <property type="molecule type" value="Genomic_DNA"/>
</dbReference>
<keyword evidence="2" id="KW-1185">Reference proteome</keyword>
<proteinExistence type="predicted"/>
<sequence length="121" mass="13564">MLTGTAYPLRILYLRVLVPILSDVIREAETVSEPSTVLMQQSISVIDIQHASFLHSIGHVVAKGPLQVFSARWQTLCSFIFIRRWSSFASVCHIVHFEFSKRLGSDTSDHGLREAPLAAKK</sequence>
<protein>
    <submittedName>
        <fullName evidence="3">Secreted protein</fullName>
    </submittedName>
</protein>
<accession>A0A183DQU3</accession>